<evidence type="ECO:0000313" key="1">
    <source>
        <dbReference type="EMBL" id="MEQ2190489.1"/>
    </source>
</evidence>
<sequence length="54" mass="6213">LFTQLPECVTANREAMRASLPNGPEAESRLSPKVLKSPFTIIYFVQWFRCRTVI</sequence>
<proteinExistence type="predicted"/>
<feature type="non-terminal residue" evidence="1">
    <location>
        <position position="1"/>
    </location>
</feature>
<dbReference type="Proteomes" id="UP001434883">
    <property type="component" value="Unassembled WGS sequence"/>
</dbReference>
<comment type="caution">
    <text evidence="1">The sequence shown here is derived from an EMBL/GenBank/DDBJ whole genome shotgun (WGS) entry which is preliminary data.</text>
</comment>
<gene>
    <name evidence="1" type="ORF">XENOCAPTIV_024104</name>
</gene>
<protein>
    <submittedName>
        <fullName evidence="1">Uncharacterized protein</fullName>
    </submittedName>
</protein>
<dbReference type="EMBL" id="JAHRIN010000054">
    <property type="protein sequence ID" value="MEQ2190489.1"/>
    <property type="molecule type" value="Genomic_DNA"/>
</dbReference>
<organism evidence="1 2">
    <name type="scientific">Xenoophorus captivus</name>
    <dbReference type="NCBI Taxonomy" id="1517983"/>
    <lineage>
        <taxon>Eukaryota</taxon>
        <taxon>Metazoa</taxon>
        <taxon>Chordata</taxon>
        <taxon>Craniata</taxon>
        <taxon>Vertebrata</taxon>
        <taxon>Euteleostomi</taxon>
        <taxon>Actinopterygii</taxon>
        <taxon>Neopterygii</taxon>
        <taxon>Teleostei</taxon>
        <taxon>Neoteleostei</taxon>
        <taxon>Acanthomorphata</taxon>
        <taxon>Ovalentaria</taxon>
        <taxon>Atherinomorphae</taxon>
        <taxon>Cyprinodontiformes</taxon>
        <taxon>Goodeidae</taxon>
        <taxon>Xenoophorus</taxon>
    </lineage>
</organism>
<keyword evidence="2" id="KW-1185">Reference proteome</keyword>
<name>A0ABV0Q3W9_9TELE</name>
<reference evidence="1 2" key="1">
    <citation type="submission" date="2021-06" db="EMBL/GenBank/DDBJ databases">
        <authorList>
            <person name="Palmer J.M."/>
        </authorList>
    </citation>
    <scope>NUCLEOTIDE SEQUENCE [LARGE SCALE GENOMIC DNA]</scope>
    <source>
        <strain evidence="1 2">XC_2019</strain>
        <tissue evidence="1">Muscle</tissue>
    </source>
</reference>
<accession>A0ABV0Q3W9</accession>
<evidence type="ECO:0000313" key="2">
    <source>
        <dbReference type="Proteomes" id="UP001434883"/>
    </source>
</evidence>